<organism evidence="6 7">
    <name type="scientific">Acacia crassicarpa</name>
    <name type="common">northern wattle</name>
    <dbReference type="NCBI Taxonomy" id="499986"/>
    <lineage>
        <taxon>Eukaryota</taxon>
        <taxon>Viridiplantae</taxon>
        <taxon>Streptophyta</taxon>
        <taxon>Embryophyta</taxon>
        <taxon>Tracheophyta</taxon>
        <taxon>Spermatophyta</taxon>
        <taxon>Magnoliopsida</taxon>
        <taxon>eudicotyledons</taxon>
        <taxon>Gunneridae</taxon>
        <taxon>Pentapetalae</taxon>
        <taxon>rosids</taxon>
        <taxon>fabids</taxon>
        <taxon>Fabales</taxon>
        <taxon>Fabaceae</taxon>
        <taxon>Caesalpinioideae</taxon>
        <taxon>mimosoid clade</taxon>
        <taxon>Acacieae</taxon>
        <taxon>Acacia</taxon>
    </lineage>
</organism>
<dbReference type="GO" id="GO:0012505">
    <property type="term" value="C:endomembrane system"/>
    <property type="evidence" value="ECO:0007669"/>
    <property type="project" value="UniProtKB-SubCell"/>
</dbReference>
<evidence type="ECO:0000256" key="2">
    <source>
        <dbReference type="ARBA" id="ARBA00004184"/>
    </source>
</evidence>
<evidence type="ECO:0000256" key="1">
    <source>
        <dbReference type="ARBA" id="ARBA00002668"/>
    </source>
</evidence>
<dbReference type="Gene3D" id="1.25.40.420">
    <property type="match status" value="1"/>
</dbReference>
<dbReference type="SUPFAM" id="SSF54695">
    <property type="entry name" value="POZ domain"/>
    <property type="match status" value="1"/>
</dbReference>
<dbReference type="CDD" id="cd14733">
    <property type="entry name" value="BACK"/>
    <property type="match status" value="1"/>
</dbReference>
<protein>
    <recommendedName>
        <fullName evidence="5">BTB domain-containing protein</fullName>
    </recommendedName>
</protein>
<sequence length="267" mass="30112">MDCSVCTTMPLILRPPRNTICGACYEGARSIINMMNKLESDETVDNPNPSPPSPYHNSSKSLSAFKRWYTQQLDQMNEHKHQVAFLESFVEAFREQTHTDITVTPGSNGPPIPSHKAVLATRSEVFKNMLDSDECKSAPTNNITIPELNYEELESLLEFLYRGNLGPEKLGKHVFALSLAADKYGIAYLQKQCEQNMLNSLSISNALDVLEIADTCSNQKLKDIAMKFLVENIQEIVLSSRYEVFVHRSPHLTVQLSRESFKVVNIK</sequence>
<dbReference type="InterPro" id="IPR044784">
    <property type="entry name" value="At1g01640-like"/>
</dbReference>
<evidence type="ECO:0000259" key="5">
    <source>
        <dbReference type="PROSITE" id="PS50097"/>
    </source>
</evidence>
<reference evidence="6" key="1">
    <citation type="submission" date="2023-10" db="EMBL/GenBank/DDBJ databases">
        <title>Chromosome-level genome of the transformable northern wattle, Acacia crassicarpa.</title>
        <authorList>
            <person name="Massaro I."/>
            <person name="Sinha N.R."/>
            <person name="Poethig S."/>
            <person name="Leichty A.R."/>
        </authorList>
    </citation>
    <scope>NUCLEOTIDE SEQUENCE</scope>
    <source>
        <strain evidence="6">Acra3RX</strain>
        <tissue evidence="6">Leaf</tissue>
    </source>
</reference>
<dbReference type="AlphaFoldDB" id="A0AAE1JY83"/>
<evidence type="ECO:0000313" key="7">
    <source>
        <dbReference type="Proteomes" id="UP001293593"/>
    </source>
</evidence>
<dbReference type="Pfam" id="PF00651">
    <property type="entry name" value="BTB"/>
    <property type="match status" value="1"/>
</dbReference>
<comment type="subcellular location">
    <subcellularLocation>
        <location evidence="2">Endomembrane system</location>
        <topology evidence="2">Peripheral membrane protein</topology>
    </subcellularLocation>
</comment>
<name>A0AAE1JY83_9FABA</name>
<comment type="function">
    <text evidence="1">May act as a substrate-specific adapter of an E3 ubiquitin-protein ligase complex (CUL3-RBX1-BTB) which mediates the ubiquitination and subsequent proteasomal degradation of target proteins.</text>
</comment>
<keyword evidence="7" id="KW-1185">Reference proteome</keyword>
<dbReference type="PROSITE" id="PS50097">
    <property type="entry name" value="BTB"/>
    <property type="match status" value="1"/>
</dbReference>
<feature type="domain" description="BTB" evidence="5">
    <location>
        <begin position="99"/>
        <end position="169"/>
    </location>
</feature>
<dbReference type="InterPro" id="IPR011333">
    <property type="entry name" value="SKP1/BTB/POZ_sf"/>
</dbReference>
<accession>A0AAE1JY83</accession>
<evidence type="ECO:0000256" key="3">
    <source>
        <dbReference type="ARBA" id="ARBA00004906"/>
    </source>
</evidence>
<proteinExistence type="predicted"/>
<gene>
    <name evidence="6" type="ORF">QN277_015707</name>
</gene>
<dbReference type="EMBL" id="JAWXYG010000003">
    <property type="protein sequence ID" value="KAK4277758.1"/>
    <property type="molecule type" value="Genomic_DNA"/>
</dbReference>
<comment type="pathway">
    <text evidence="3">Protein modification; protein ubiquitination.</text>
</comment>
<dbReference type="PANTHER" id="PTHR47274:SF1">
    <property type="entry name" value="BTB_POZ DOMAIN CONTAINING PROTEIN, EXPRESSED"/>
    <property type="match status" value="1"/>
</dbReference>
<dbReference type="Proteomes" id="UP001293593">
    <property type="component" value="Unassembled WGS sequence"/>
</dbReference>
<dbReference type="SMART" id="SM00225">
    <property type="entry name" value="BTB"/>
    <property type="match status" value="1"/>
</dbReference>
<evidence type="ECO:0000256" key="4">
    <source>
        <dbReference type="SAM" id="MobiDB-lite"/>
    </source>
</evidence>
<feature type="region of interest" description="Disordered" evidence="4">
    <location>
        <begin position="40"/>
        <end position="59"/>
    </location>
</feature>
<dbReference type="Gene3D" id="3.30.710.10">
    <property type="entry name" value="Potassium Channel Kv1.1, Chain A"/>
    <property type="match status" value="1"/>
</dbReference>
<dbReference type="PANTHER" id="PTHR47274">
    <property type="entry name" value="BTB/POZ DOMAIN CONTAINING PROTEIN, EXPRESSED-RELATED"/>
    <property type="match status" value="1"/>
</dbReference>
<comment type="caution">
    <text evidence="6">The sequence shown here is derived from an EMBL/GenBank/DDBJ whole genome shotgun (WGS) entry which is preliminary data.</text>
</comment>
<dbReference type="InterPro" id="IPR000210">
    <property type="entry name" value="BTB/POZ_dom"/>
</dbReference>
<evidence type="ECO:0000313" key="6">
    <source>
        <dbReference type="EMBL" id="KAK4277758.1"/>
    </source>
</evidence>